<evidence type="ECO:0000313" key="8">
    <source>
        <dbReference type="Proteomes" id="UP000218209"/>
    </source>
</evidence>
<evidence type="ECO:0000256" key="3">
    <source>
        <dbReference type="ARBA" id="ARBA00023295"/>
    </source>
</evidence>
<evidence type="ECO:0000256" key="6">
    <source>
        <dbReference type="ARBA" id="ARBA00038929"/>
    </source>
</evidence>
<dbReference type="SUPFAM" id="SSF51445">
    <property type="entry name" value="(Trans)glycosidases"/>
    <property type="match status" value="1"/>
</dbReference>
<name>A0A1X6PFY1_PORUM</name>
<dbReference type="PANTHER" id="PTHR31297">
    <property type="entry name" value="GLUCAN ENDO-1,6-BETA-GLUCOSIDASE B"/>
    <property type="match status" value="1"/>
</dbReference>
<evidence type="ECO:0000256" key="2">
    <source>
        <dbReference type="ARBA" id="ARBA00023180"/>
    </source>
</evidence>
<dbReference type="EMBL" id="KV918786">
    <property type="protein sequence ID" value="OSX79769.1"/>
    <property type="molecule type" value="Genomic_DNA"/>
</dbReference>
<evidence type="ECO:0000313" key="7">
    <source>
        <dbReference type="EMBL" id="OSX79769.1"/>
    </source>
</evidence>
<dbReference type="OrthoDB" id="62120at2759"/>
<gene>
    <name evidence="7" type="ORF">BU14_0071s0023</name>
</gene>
<dbReference type="AlphaFoldDB" id="A0A1X6PFY1"/>
<keyword evidence="8" id="KW-1185">Reference proteome</keyword>
<dbReference type="PANTHER" id="PTHR31297:SF34">
    <property type="entry name" value="GLUCAN 1,3-BETA-GLUCOSIDASE 2"/>
    <property type="match status" value="1"/>
</dbReference>
<dbReference type="GO" id="GO:0009251">
    <property type="term" value="P:glucan catabolic process"/>
    <property type="evidence" value="ECO:0007669"/>
    <property type="project" value="TreeGrafter"/>
</dbReference>
<dbReference type="Gene3D" id="3.20.20.80">
    <property type="entry name" value="Glycosidases"/>
    <property type="match status" value="1"/>
</dbReference>
<dbReference type="GO" id="GO:0071555">
    <property type="term" value="P:cell wall organization"/>
    <property type="evidence" value="ECO:0007669"/>
    <property type="project" value="UniProtKB-KW"/>
</dbReference>
<dbReference type="GO" id="GO:0009986">
    <property type="term" value="C:cell surface"/>
    <property type="evidence" value="ECO:0007669"/>
    <property type="project" value="TreeGrafter"/>
</dbReference>
<evidence type="ECO:0000256" key="1">
    <source>
        <dbReference type="ARBA" id="ARBA00022801"/>
    </source>
</evidence>
<comment type="catalytic activity">
    <reaction evidence="5">
        <text>Successive hydrolysis of beta-D-glucose units from the non-reducing ends of (1-&gt;3)-beta-D-glucans, releasing alpha-glucose.</text>
        <dbReference type="EC" id="3.2.1.58"/>
    </reaction>
</comment>
<dbReference type="InterPro" id="IPR050386">
    <property type="entry name" value="Glycosyl_hydrolase_5"/>
</dbReference>
<proteinExistence type="predicted"/>
<protein>
    <recommendedName>
        <fullName evidence="6">glucan 1,3-beta-glucosidase</fullName>
        <ecNumber evidence="6">3.2.1.58</ecNumber>
    </recommendedName>
</protein>
<keyword evidence="2" id="KW-0325">Glycoprotein</keyword>
<dbReference type="Proteomes" id="UP000218209">
    <property type="component" value="Unassembled WGS sequence"/>
</dbReference>
<organism evidence="7 8">
    <name type="scientific">Porphyra umbilicalis</name>
    <name type="common">Purple laver</name>
    <name type="synonym">Red alga</name>
    <dbReference type="NCBI Taxonomy" id="2786"/>
    <lineage>
        <taxon>Eukaryota</taxon>
        <taxon>Rhodophyta</taxon>
        <taxon>Bangiophyceae</taxon>
        <taxon>Bangiales</taxon>
        <taxon>Bangiaceae</taxon>
        <taxon>Porphyra</taxon>
    </lineage>
</organism>
<keyword evidence="4" id="KW-0961">Cell wall biogenesis/degradation</keyword>
<sequence length="339" mass="35274">MVSPPPTLFWQTGSPSDPWWTRRPKLRGVNLGGWLVFEPWINAALFHAHPPPRGTLRDGGGGDSEAALCARLGATAAATVLTAHRRSYVTAADFTAVAAARLNAVRLPVGYWGVVRPRRGDPYVGNVRAHLDNALGWAAAARVGAHMGHARGGRWHVDDWDVDGALDAVAALAGRYGSAAGGCGGGGGGGEAPPALLGLSVANEPDERIPPDVLLAFYRRVYAAVRAGGLRVETVAFVVDGNPSLADRLVAGGAVDRATRLRGDHLLVDVHPYQCFGGGLRLPWAGAGAAAELAAAGPAATGRALRAFGRAQVVGMDAAGVEARFFWTWKVDAAAGEPW</sequence>
<accession>A0A1X6PFY1</accession>
<reference evidence="7 8" key="1">
    <citation type="submission" date="2017-03" db="EMBL/GenBank/DDBJ databases">
        <title>WGS assembly of Porphyra umbilicalis.</title>
        <authorList>
            <person name="Brawley S.H."/>
            <person name="Blouin N.A."/>
            <person name="Ficko-Blean E."/>
            <person name="Wheeler G.L."/>
            <person name="Lohr M."/>
            <person name="Goodson H.V."/>
            <person name="Jenkins J.W."/>
            <person name="Blaby-Haas C.E."/>
            <person name="Helliwell K.E."/>
            <person name="Chan C."/>
            <person name="Marriage T."/>
            <person name="Bhattacharya D."/>
            <person name="Klein A.S."/>
            <person name="Badis Y."/>
            <person name="Brodie J."/>
            <person name="Cao Y."/>
            <person name="Collen J."/>
            <person name="Dittami S.M."/>
            <person name="Gachon C.M."/>
            <person name="Green B.R."/>
            <person name="Karpowicz S."/>
            <person name="Kim J.W."/>
            <person name="Kudahl U."/>
            <person name="Lin S."/>
            <person name="Michel G."/>
            <person name="Mittag M."/>
            <person name="Olson B.J."/>
            <person name="Pangilinan J."/>
            <person name="Peng Y."/>
            <person name="Qiu H."/>
            <person name="Shu S."/>
            <person name="Singer J.T."/>
            <person name="Smith A.G."/>
            <person name="Sprecher B.N."/>
            <person name="Wagner V."/>
            <person name="Wang W."/>
            <person name="Wang Z.-Y."/>
            <person name="Yan J."/>
            <person name="Yarish C."/>
            <person name="Zoeuner-Riek S."/>
            <person name="Zhuang Y."/>
            <person name="Zou Y."/>
            <person name="Lindquist E.A."/>
            <person name="Grimwood J."/>
            <person name="Barry K."/>
            <person name="Rokhsar D.S."/>
            <person name="Schmutz J."/>
            <person name="Stiller J.W."/>
            <person name="Grossman A.R."/>
            <person name="Prochnik S.E."/>
        </authorList>
    </citation>
    <scope>NUCLEOTIDE SEQUENCE [LARGE SCALE GENOMIC DNA]</scope>
    <source>
        <strain evidence="7">4086291</strain>
    </source>
</reference>
<keyword evidence="1" id="KW-0378">Hydrolase</keyword>
<evidence type="ECO:0000256" key="4">
    <source>
        <dbReference type="ARBA" id="ARBA00023316"/>
    </source>
</evidence>
<dbReference type="GO" id="GO:0004338">
    <property type="term" value="F:glucan exo-1,3-beta-glucosidase activity"/>
    <property type="evidence" value="ECO:0007669"/>
    <property type="project" value="UniProtKB-EC"/>
</dbReference>
<dbReference type="EC" id="3.2.1.58" evidence="6"/>
<evidence type="ECO:0000256" key="5">
    <source>
        <dbReference type="ARBA" id="ARBA00036824"/>
    </source>
</evidence>
<dbReference type="InterPro" id="IPR017853">
    <property type="entry name" value="GH"/>
</dbReference>
<keyword evidence="3" id="KW-0326">Glycosidase</keyword>
<dbReference type="GO" id="GO:0005576">
    <property type="term" value="C:extracellular region"/>
    <property type="evidence" value="ECO:0007669"/>
    <property type="project" value="TreeGrafter"/>
</dbReference>